<comment type="caution">
    <text evidence="3">The sequence shown here is derived from an EMBL/GenBank/DDBJ whole genome shotgun (WGS) entry which is preliminary data.</text>
</comment>
<reference evidence="3 4" key="1">
    <citation type="submission" date="2017-12" db="EMBL/GenBank/DDBJ databases">
        <title>Genome Sequence of a Multidrug-Resistant Candida haemulonii Isolate from a Patient with Chronic Leg Ulcers in Israel.</title>
        <authorList>
            <person name="Chow N.A."/>
            <person name="Gade L."/>
            <person name="Batra D."/>
            <person name="Rowe L.A."/>
            <person name="Ben-Ami R."/>
            <person name="Loparev V.N."/>
            <person name="Litvintseva A.P."/>
        </authorList>
    </citation>
    <scope>NUCLEOTIDE SEQUENCE [LARGE SCALE GENOMIC DNA]</scope>
    <source>
        <strain evidence="3 4">B11899</strain>
    </source>
</reference>
<dbReference type="GeneID" id="37005433"/>
<keyword evidence="4" id="KW-1185">Reference proteome</keyword>
<accession>A0A2V1ATK1</accession>
<feature type="transmembrane region" description="Helical" evidence="2">
    <location>
        <begin position="6"/>
        <end position="30"/>
    </location>
</feature>
<proteinExistence type="predicted"/>
<dbReference type="VEuPathDB" id="FungiDB:CXQ85_000100"/>
<evidence type="ECO:0000256" key="2">
    <source>
        <dbReference type="SAM" id="Phobius"/>
    </source>
</evidence>
<evidence type="ECO:0000256" key="1">
    <source>
        <dbReference type="SAM" id="MobiDB-lite"/>
    </source>
</evidence>
<dbReference type="EMBL" id="PKFO01000005">
    <property type="protein sequence ID" value="PVH21135.1"/>
    <property type="molecule type" value="Genomic_DNA"/>
</dbReference>
<keyword evidence="2" id="KW-0812">Transmembrane</keyword>
<feature type="region of interest" description="Disordered" evidence="1">
    <location>
        <begin position="59"/>
        <end position="101"/>
    </location>
</feature>
<dbReference type="OrthoDB" id="4084460at2759"/>
<name>A0A2V1ATK1_9ASCO</name>
<evidence type="ECO:0000313" key="3">
    <source>
        <dbReference type="EMBL" id="PVH21135.1"/>
    </source>
</evidence>
<sequence>MKVPQAIGLSVAITVVVFALVVLTGIFVIAKCCIIRLRSDQSAYRLKDLELAFSKDEKLPKTTGDEDSCPTELESKSNELSSPRAFPSEVESFDNQTNGLGDDESRYERMNLTGRRVDRLSAIKLVDYSGCSISTSHRVEKKARSILAHYYSLFDRSLIVQSMAQDVLNGPKAVKEIKDQHSSENIRVGGIVVVKKPFTGTKRNLEIETLEPGEMLRIVKFFIKNQVLDNFDDDGSSIDQNPHEEDSDTSYRAALDKQIKTEKDLKEAGLISPCPTMEPEVLEGSDPNFSHIWCSGVLLRTYLHHDTLTGDVSLKHRAEVSVRYEVVRDFPLWCVSSKSIIPKHESSVGKDTFEDAYNVQPPSSLHLFDQKMASSEDTVADS</sequence>
<dbReference type="Proteomes" id="UP000244309">
    <property type="component" value="Unassembled WGS sequence"/>
</dbReference>
<protein>
    <submittedName>
        <fullName evidence="3">Uncharacterized protein</fullName>
    </submittedName>
</protein>
<gene>
    <name evidence="3" type="ORF">CXQ85_000100</name>
</gene>
<keyword evidence="2" id="KW-1133">Transmembrane helix</keyword>
<organism evidence="3 4">
    <name type="scientific">Candidozyma haemuli</name>
    <dbReference type="NCBI Taxonomy" id="45357"/>
    <lineage>
        <taxon>Eukaryota</taxon>
        <taxon>Fungi</taxon>
        <taxon>Dikarya</taxon>
        <taxon>Ascomycota</taxon>
        <taxon>Saccharomycotina</taxon>
        <taxon>Pichiomycetes</taxon>
        <taxon>Metschnikowiaceae</taxon>
        <taxon>Candidozyma</taxon>
    </lineage>
</organism>
<dbReference type="RefSeq" id="XP_025342075.1">
    <property type="nucleotide sequence ID" value="XM_025483860.1"/>
</dbReference>
<keyword evidence="2" id="KW-0472">Membrane</keyword>
<dbReference type="STRING" id="45357.A0A2V1ATK1"/>
<dbReference type="AlphaFoldDB" id="A0A2V1ATK1"/>
<evidence type="ECO:0000313" key="4">
    <source>
        <dbReference type="Proteomes" id="UP000244309"/>
    </source>
</evidence>